<feature type="transmembrane region" description="Helical" evidence="1">
    <location>
        <begin position="47"/>
        <end position="71"/>
    </location>
</feature>
<keyword evidence="1" id="KW-1133">Transmembrane helix</keyword>
<dbReference type="Proteomes" id="UP000003094">
    <property type="component" value="Unassembled WGS sequence"/>
</dbReference>
<comment type="caution">
    <text evidence="2">The sequence shown here is derived from an EMBL/GenBank/DDBJ whole genome shotgun (WGS) entry which is preliminary data.</text>
</comment>
<protein>
    <submittedName>
        <fullName evidence="2">Uncharacterized protein</fullName>
    </submittedName>
</protein>
<accession>A0A2R9SRN4</accession>
<dbReference type="KEGG" id="pvo:PVOR_22234"/>
<sequence length="268" mass="29910">MNNSIQESQASSFRFSFLLTLVTLLLLPIASKPVSQALKSIGIHTELGGVAGSFLVFFLSLGLILLFLRLVYGAVPFITRPGLKVYLQMGLLFIIITGTCEYFSTYRSVEASVLDKSHAYLEAPFSVENARIIHPKASSDKAYAFVITPGLGLQLSAHTRGWFGWDMSVVSTFYPPAENSSSPSIFSETNVHSSLAFGIYRSEEPLRIYVNGQPAPSIPYRQLRPYVSEDLYMWYYEHQPDPVMNKDKLHLIARDANDSVIAQDQLDL</sequence>
<evidence type="ECO:0000313" key="2">
    <source>
        <dbReference type="EMBL" id="EFU40037.1"/>
    </source>
</evidence>
<keyword evidence="1" id="KW-0472">Membrane</keyword>
<gene>
    <name evidence="2" type="ORF">PVOR_22234</name>
</gene>
<feature type="transmembrane region" description="Helical" evidence="1">
    <location>
        <begin position="83"/>
        <end position="104"/>
    </location>
</feature>
<evidence type="ECO:0000313" key="3">
    <source>
        <dbReference type="Proteomes" id="UP000003094"/>
    </source>
</evidence>
<keyword evidence="3" id="KW-1185">Reference proteome</keyword>
<dbReference type="EMBL" id="ADHJ01000037">
    <property type="protein sequence ID" value="EFU40037.1"/>
    <property type="molecule type" value="Genomic_DNA"/>
</dbReference>
<organism evidence="2 3">
    <name type="scientific">Paenibacillus vortex V453</name>
    <dbReference type="NCBI Taxonomy" id="715225"/>
    <lineage>
        <taxon>Bacteria</taxon>
        <taxon>Bacillati</taxon>
        <taxon>Bacillota</taxon>
        <taxon>Bacilli</taxon>
        <taxon>Bacillales</taxon>
        <taxon>Paenibacillaceae</taxon>
        <taxon>Paenibacillus</taxon>
    </lineage>
</organism>
<dbReference type="AlphaFoldDB" id="A0A2R9SRN4"/>
<keyword evidence="1" id="KW-0812">Transmembrane</keyword>
<reference evidence="2 3" key="1">
    <citation type="journal article" date="2010" name="BMC Genomics">
        <title>Genome sequence of the pattern forming Paenibacillus vortex bacterium reveals potential for thriving in complex environments.</title>
        <authorList>
            <person name="Sirota-Madi A."/>
            <person name="Olender T."/>
            <person name="Helman Y."/>
            <person name="Ingham C."/>
            <person name="Brainis I."/>
            <person name="Roth D."/>
            <person name="Hagi E."/>
            <person name="Brodsky L."/>
            <person name="Leshkowitz D."/>
            <person name="Galatenko V."/>
            <person name="Nikolaev V."/>
            <person name="Mugasimangalam R.C."/>
            <person name="Bransburg-Zabary S."/>
            <person name="Gutnick D.L."/>
            <person name="Lancet D."/>
            <person name="Ben-Jacob E."/>
        </authorList>
    </citation>
    <scope>NUCLEOTIDE SEQUENCE [LARGE SCALE GENOMIC DNA]</scope>
    <source>
        <strain evidence="2 3">V453</strain>
    </source>
</reference>
<evidence type="ECO:0000256" key="1">
    <source>
        <dbReference type="SAM" id="Phobius"/>
    </source>
</evidence>
<proteinExistence type="predicted"/>
<name>A0A2R9SRN4_9BACL</name>